<keyword evidence="1" id="KW-0812">Transmembrane</keyword>
<feature type="transmembrane region" description="Helical" evidence="1">
    <location>
        <begin position="332"/>
        <end position="365"/>
    </location>
</feature>
<reference evidence="2" key="1">
    <citation type="submission" date="2021-06" db="EMBL/GenBank/DDBJ databases">
        <title>Comparative genomics, transcriptomics and evolutionary studies reveal genomic signatures of adaptation to plant cell wall in hemibiotrophic fungi.</title>
        <authorList>
            <consortium name="DOE Joint Genome Institute"/>
            <person name="Baroncelli R."/>
            <person name="Diaz J.F."/>
            <person name="Benocci T."/>
            <person name="Peng M."/>
            <person name="Battaglia E."/>
            <person name="Haridas S."/>
            <person name="Andreopoulos W."/>
            <person name="Labutti K."/>
            <person name="Pangilinan J."/>
            <person name="Floch G.L."/>
            <person name="Makela M.R."/>
            <person name="Henrissat B."/>
            <person name="Grigoriev I.V."/>
            <person name="Crouch J.A."/>
            <person name="De Vries R.P."/>
            <person name="Sukno S.A."/>
            <person name="Thon M.R."/>
        </authorList>
    </citation>
    <scope>NUCLEOTIDE SEQUENCE</scope>
    <source>
        <strain evidence="2">MAFF235873</strain>
    </source>
</reference>
<gene>
    <name evidence="2" type="ORF">LX32DRAFT_689741</name>
</gene>
<keyword evidence="1" id="KW-0472">Membrane</keyword>
<keyword evidence="1" id="KW-1133">Transmembrane helix</keyword>
<dbReference type="AlphaFoldDB" id="A0AAD9HRR4"/>
<comment type="caution">
    <text evidence="2">The sequence shown here is derived from an EMBL/GenBank/DDBJ whole genome shotgun (WGS) entry which is preliminary data.</text>
</comment>
<protein>
    <submittedName>
        <fullName evidence="2">Uncharacterized protein</fullName>
    </submittedName>
</protein>
<evidence type="ECO:0000313" key="2">
    <source>
        <dbReference type="EMBL" id="KAK2033893.1"/>
    </source>
</evidence>
<keyword evidence="3" id="KW-1185">Reference proteome</keyword>
<evidence type="ECO:0000313" key="3">
    <source>
        <dbReference type="Proteomes" id="UP001232148"/>
    </source>
</evidence>
<sequence>MFHPNDEERKQIATSIFGKEFAHRWNGPESKAYFDHYCSLVCPEDPGDAIIHIGTQTLKCHTDVVSCVKTLRKNPSLTVDGFITEFMGTGSLNDKEKKNISKLIVSIAFMIDCSPGDYFAVGLERNDFIRDKWDGDVRFAAYVQEAFTQQRRATKDDEEKVIETMIQKKSLKAWKLAKRYDITIRPTNNLLDHLAYDTSTKTLSVFHQLFFLRAHLAITKDQSLELGFEESLSLGTLPPRLLLETLLTVHTVLFPIIYTEDDKSYSLLQKMIRKHSFDQEAKLIDFVRTLPPDMVFEYWGSRLAKLHDAIKRPPPTNPVVSWLERHTSERNALMVAIVGLFLAALFGFLSFVVGLLQLILAWVVWKHPN</sequence>
<evidence type="ECO:0000256" key="1">
    <source>
        <dbReference type="SAM" id="Phobius"/>
    </source>
</evidence>
<dbReference type="EMBL" id="MU842818">
    <property type="protein sequence ID" value="KAK2033893.1"/>
    <property type="molecule type" value="Genomic_DNA"/>
</dbReference>
<proteinExistence type="predicted"/>
<accession>A0AAD9HRR4</accession>
<name>A0AAD9HRR4_9PEZI</name>
<organism evidence="2 3">
    <name type="scientific">Colletotrichum zoysiae</name>
    <dbReference type="NCBI Taxonomy" id="1216348"/>
    <lineage>
        <taxon>Eukaryota</taxon>
        <taxon>Fungi</taxon>
        <taxon>Dikarya</taxon>
        <taxon>Ascomycota</taxon>
        <taxon>Pezizomycotina</taxon>
        <taxon>Sordariomycetes</taxon>
        <taxon>Hypocreomycetidae</taxon>
        <taxon>Glomerellales</taxon>
        <taxon>Glomerellaceae</taxon>
        <taxon>Colletotrichum</taxon>
        <taxon>Colletotrichum graminicola species complex</taxon>
    </lineage>
</organism>
<dbReference type="Proteomes" id="UP001232148">
    <property type="component" value="Unassembled WGS sequence"/>
</dbReference>